<dbReference type="KEGG" id="amt:Amet_1110"/>
<accession>A6TMA3</accession>
<evidence type="ECO:0000256" key="2">
    <source>
        <dbReference type="ARBA" id="ARBA00023125"/>
    </source>
</evidence>
<sequence>MNKNNLEYVVDQLLTLFPLFRKKLFRPNLNLEHTDLTPSHFHVIVMLNEAKRLTMSDISKRLSISKPNVTTLIDHLIIKQMVTRIRSHEDRRVVYIVLTEEGKLFFDQYKKLLAAELKQKLTIFDEDDLKELWNALEVVNQMISKIDSE</sequence>
<dbReference type="InterPro" id="IPR000835">
    <property type="entry name" value="HTH_MarR-typ"/>
</dbReference>
<dbReference type="SUPFAM" id="SSF46785">
    <property type="entry name" value="Winged helix' DNA-binding domain"/>
    <property type="match status" value="1"/>
</dbReference>
<dbReference type="Gene3D" id="1.10.10.10">
    <property type="entry name" value="Winged helix-like DNA-binding domain superfamily/Winged helix DNA-binding domain"/>
    <property type="match status" value="1"/>
</dbReference>
<dbReference type="Pfam" id="PF01047">
    <property type="entry name" value="MarR"/>
    <property type="match status" value="1"/>
</dbReference>
<dbReference type="AlphaFoldDB" id="A6TMA3"/>
<evidence type="ECO:0000313" key="6">
    <source>
        <dbReference type="Proteomes" id="UP000001572"/>
    </source>
</evidence>
<dbReference type="PANTHER" id="PTHR42756:SF1">
    <property type="entry name" value="TRANSCRIPTIONAL REPRESSOR OF EMRAB OPERON"/>
    <property type="match status" value="1"/>
</dbReference>
<dbReference type="Proteomes" id="UP000001572">
    <property type="component" value="Chromosome"/>
</dbReference>
<dbReference type="InterPro" id="IPR036390">
    <property type="entry name" value="WH_DNA-bd_sf"/>
</dbReference>
<dbReference type="PANTHER" id="PTHR42756">
    <property type="entry name" value="TRANSCRIPTIONAL REGULATOR, MARR"/>
    <property type="match status" value="1"/>
</dbReference>
<dbReference type="EMBL" id="CP000724">
    <property type="protein sequence ID" value="ABR47321.1"/>
    <property type="molecule type" value="Genomic_DNA"/>
</dbReference>
<dbReference type="PRINTS" id="PR00598">
    <property type="entry name" value="HTHMARR"/>
</dbReference>
<dbReference type="RefSeq" id="WP_012062362.1">
    <property type="nucleotide sequence ID" value="NC_009633.1"/>
</dbReference>
<keyword evidence="6" id="KW-1185">Reference proteome</keyword>
<dbReference type="InterPro" id="IPR036388">
    <property type="entry name" value="WH-like_DNA-bd_sf"/>
</dbReference>
<dbReference type="SMART" id="SM00347">
    <property type="entry name" value="HTH_MARR"/>
    <property type="match status" value="1"/>
</dbReference>
<feature type="domain" description="HTH marR-type" evidence="4">
    <location>
        <begin position="3"/>
        <end position="141"/>
    </location>
</feature>
<protein>
    <submittedName>
        <fullName evidence="5">Transcriptional regulator, MarR family</fullName>
    </submittedName>
</protein>
<dbReference type="PROSITE" id="PS50995">
    <property type="entry name" value="HTH_MARR_2"/>
    <property type="match status" value="1"/>
</dbReference>
<evidence type="ECO:0000313" key="5">
    <source>
        <dbReference type="EMBL" id="ABR47321.1"/>
    </source>
</evidence>
<evidence type="ECO:0000256" key="1">
    <source>
        <dbReference type="ARBA" id="ARBA00023015"/>
    </source>
</evidence>
<gene>
    <name evidence="5" type="ordered locus">Amet_1110</name>
</gene>
<dbReference type="eggNOG" id="COG1846">
    <property type="taxonomic scope" value="Bacteria"/>
</dbReference>
<reference evidence="6" key="1">
    <citation type="journal article" date="2016" name="Genome Announc.">
        <title>Complete genome sequence of Alkaliphilus metalliredigens strain QYMF, an alkaliphilic and metal-reducing bacterium isolated from borax-contaminated leachate ponds.</title>
        <authorList>
            <person name="Hwang C."/>
            <person name="Copeland A."/>
            <person name="Lucas S."/>
            <person name="Lapidus A."/>
            <person name="Barry K."/>
            <person name="Detter J.C."/>
            <person name="Glavina Del Rio T."/>
            <person name="Hammon N."/>
            <person name="Israni S."/>
            <person name="Dalin E."/>
            <person name="Tice H."/>
            <person name="Pitluck S."/>
            <person name="Chertkov O."/>
            <person name="Brettin T."/>
            <person name="Bruce D."/>
            <person name="Han C."/>
            <person name="Schmutz J."/>
            <person name="Larimer F."/>
            <person name="Land M.L."/>
            <person name="Hauser L."/>
            <person name="Kyrpides N."/>
            <person name="Mikhailova N."/>
            <person name="Ye Q."/>
            <person name="Zhou J."/>
            <person name="Richardson P."/>
            <person name="Fields M.W."/>
        </authorList>
    </citation>
    <scope>NUCLEOTIDE SEQUENCE [LARGE SCALE GENOMIC DNA]</scope>
    <source>
        <strain evidence="6">QYMF</strain>
    </source>
</reference>
<keyword evidence="3" id="KW-0804">Transcription</keyword>
<keyword evidence="2" id="KW-0238">DNA-binding</keyword>
<dbReference type="GO" id="GO:0003700">
    <property type="term" value="F:DNA-binding transcription factor activity"/>
    <property type="evidence" value="ECO:0007669"/>
    <property type="project" value="InterPro"/>
</dbReference>
<dbReference type="STRING" id="293826.Amet_1110"/>
<dbReference type="HOGENOM" id="CLU_083287_27_4_9"/>
<proteinExistence type="predicted"/>
<name>A6TMA3_ALKMQ</name>
<dbReference type="OrthoDB" id="166070at2"/>
<organism evidence="5 6">
    <name type="scientific">Alkaliphilus metalliredigens (strain QYMF)</name>
    <dbReference type="NCBI Taxonomy" id="293826"/>
    <lineage>
        <taxon>Bacteria</taxon>
        <taxon>Bacillati</taxon>
        <taxon>Bacillota</taxon>
        <taxon>Clostridia</taxon>
        <taxon>Peptostreptococcales</taxon>
        <taxon>Natronincolaceae</taxon>
        <taxon>Alkaliphilus</taxon>
    </lineage>
</organism>
<keyword evidence="1" id="KW-0805">Transcription regulation</keyword>
<dbReference type="GO" id="GO:0003677">
    <property type="term" value="F:DNA binding"/>
    <property type="evidence" value="ECO:0007669"/>
    <property type="project" value="UniProtKB-KW"/>
</dbReference>
<evidence type="ECO:0000256" key="3">
    <source>
        <dbReference type="ARBA" id="ARBA00023163"/>
    </source>
</evidence>
<evidence type="ECO:0000259" key="4">
    <source>
        <dbReference type="PROSITE" id="PS50995"/>
    </source>
</evidence>